<evidence type="ECO:0000313" key="2">
    <source>
        <dbReference type="Proteomes" id="UP000287394"/>
    </source>
</evidence>
<dbReference type="RefSeq" id="WP_119323067.1">
    <property type="nucleotide sequence ID" value="NZ_AP025739.1"/>
</dbReference>
<protein>
    <submittedName>
        <fullName evidence="1">Uncharacterized protein</fullName>
    </submittedName>
</protein>
<reference evidence="1 2" key="1">
    <citation type="journal article" date="2019" name="Int. J. Syst. Evol. Microbiol.">
        <title>Capsulimonas corticalis gen. nov., sp. nov., an aerobic capsulated bacterium, of a novel bacterial order, Capsulimonadales ord. nov., of the class Armatimonadia of the phylum Armatimonadetes.</title>
        <authorList>
            <person name="Li J."/>
            <person name="Kudo C."/>
            <person name="Tonouchi A."/>
        </authorList>
    </citation>
    <scope>NUCLEOTIDE SEQUENCE [LARGE SCALE GENOMIC DNA]</scope>
    <source>
        <strain evidence="1 2">AX-7</strain>
    </source>
</reference>
<dbReference type="AlphaFoldDB" id="A0A402D0I0"/>
<gene>
    <name evidence="1" type="ORF">CCAX7_56530</name>
</gene>
<dbReference type="EMBL" id="AP025739">
    <property type="protein sequence ID" value="BDI33602.1"/>
    <property type="molecule type" value="Genomic_DNA"/>
</dbReference>
<name>A0A402D0I0_9BACT</name>
<evidence type="ECO:0000313" key="1">
    <source>
        <dbReference type="EMBL" id="BDI33602.1"/>
    </source>
</evidence>
<dbReference type="Proteomes" id="UP000287394">
    <property type="component" value="Chromosome"/>
</dbReference>
<accession>A0A402D0I0</accession>
<sequence>MPGEQLRENSGVIAATINATNIATGANSHAGDVYDQSIGAVTKDAVLKKFDAVISLLSQTGASEMSVDDRDELIASAKSAKDELSSESPNKRKIMPIINDIVDTVKSVGSIASAATALLGVANQFFGK</sequence>
<keyword evidence="2" id="KW-1185">Reference proteome</keyword>
<dbReference type="KEGG" id="ccot:CCAX7_56530"/>
<proteinExistence type="predicted"/>
<organism evidence="1 2">
    <name type="scientific">Capsulimonas corticalis</name>
    <dbReference type="NCBI Taxonomy" id="2219043"/>
    <lineage>
        <taxon>Bacteria</taxon>
        <taxon>Bacillati</taxon>
        <taxon>Armatimonadota</taxon>
        <taxon>Armatimonadia</taxon>
        <taxon>Capsulimonadales</taxon>
        <taxon>Capsulimonadaceae</taxon>
        <taxon>Capsulimonas</taxon>
    </lineage>
</organism>